<dbReference type="AlphaFoldDB" id="A0A9X4FK73"/>
<evidence type="ECO:0000313" key="1">
    <source>
        <dbReference type="EMBL" id="MDE1358934.1"/>
    </source>
</evidence>
<proteinExistence type="predicted"/>
<accession>A0A9X4FK73</accession>
<dbReference type="Gene3D" id="3.40.50.1820">
    <property type="entry name" value="alpha/beta hydrolase"/>
    <property type="match status" value="1"/>
</dbReference>
<dbReference type="InterPro" id="IPR029058">
    <property type="entry name" value="AB_hydrolase_fold"/>
</dbReference>
<name>A0A9X4FK73_9VIBR</name>
<reference evidence="1" key="1">
    <citation type="submission" date="2022-02" db="EMBL/GenBank/DDBJ databases">
        <title>Emergence and expansion in Europe of a Vibrio aestuarianus clonal complex pathogenic for oysters.</title>
        <authorList>
            <person name="Mesnil A."/>
            <person name="Travers M.-A."/>
        </authorList>
    </citation>
    <scope>NUCLEOTIDE SEQUENCE</scope>
    <source>
        <strain evidence="1">151-ITT-15-cp-1</strain>
    </source>
</reference>
<sequence>MKTKILQDGDESFKVLVHESGEKNSPVVLFSVGSGGMPERYSTLLNTLKKSGCTIVAPCFEQLTNHFPNKDELSLRARRLSFSLKACTQPPAKVIGVGHSIGAATLIALAGAEMQTRSREIVDILPDNRLMSLVILAAPTQFFYAPGSLDTVNIPIFAWVGSEDDITPSTQTEWLAQTIPDSKMVEVRVVEGVDHFSFMDQAPPHIAEPKIDKNKFLREYSEAISKFALSQKYITD</sequence>
<evidence type="ECO:0000313" key="2">
    <source>
        <dbReference type="Proteomes" id="UP001140973"/>
    </source>
</evidence>
<dbReference type="SUPFAM" id="SSF53474">
    <property type="entry name" value="alpha/beta-Hydrolases"/>
    <property type="match status" value="1"/>
</dbReference>
<organism evidence="1 2">
    <name type="scientific">Vibrio aestuarianus</name>
    <dbReference type="NCBI Taxonomy" id="28171"/>
    <lineage>
        <taxon>Bacteria</taxon>
        <taxon>Pseudomonadati</taxon>
        <taxon>Pseudomonadota</taxon>
        <taxon>Gammaproteobacteria</taxon>
        <taxon>Vibrionales</taxon>
        <taxon>Vibrionaceae</taxon>
        <taxon>Vibrio</taxon>
    </lineage>
</organism>
<comment type="caution">
    <text evidence="1">The sequence shown here is derived from an EMBL/GenBank/DDBJ whole genome shotgun (WGS) entry which is preliminary data.</text>
</comment>
<dbReference type="EMBL" id="JAKNAP010000106">
    <property type="protein sequence ID" value="MDE1358934.1"/>
    <property type="molecule type" value="Genomic_DNA"/>
</dbReference>
<dbReference type="RefSeq" id="WP_274674258.1">
    <property type="nucleotide sequence ID" value="NZ_JAKNAP010000106.1"/>
</dbReference>
<dbReference type="GO" id="GO:0016787">
    <property type="term" value="F:hydrolase activity"/>
    <property type="evidence" value="ECO:0007669"/>
    <property type="project" value="UniProtKB-KW"/>
</dbReference>
<protein>
    <submittedName>
        <fullName evidence="1">Alpha/beta hydrolase</fullName>
    </submittedName>
</protein>
<keyword evidence="1" id="KW-0378">Hydrolase</keyword>
<dbReference type="Proteomes" id="UP001140973">
    <property type="component" value="Unassembled WGS sequence"/>
</dbReference>
<gene>
    <name evidence="1" type="ORF">L9W73_16755</name>
</gene>